<name>X0VA97_9ZZZZ</name>
<dbReference type="EMBL" id="BARS01028518">
    <property type="protein sequence ID" value="GAG09418.1"/>
    <property type="molecule type" value="Genomic_DNA"/>
</dbReference>
<dbReference type="Pfam" id="PF21722">
    <property type="entry name" value="Gly_rich_2"/>
    <property type="match status" value="1"/>
</dbReference>
<feature type="non-terminal residue" evidence="3">
    <location>
        <position position="265"/>
    </location>
</feature>
<dbReference type="AlphaFoldDB" id="X0VA97"/>
<feature type="compositionally biased region" description="Gly residues" evidence="1">
    <location>
        <begin position="254"/>
        <end position="265"/>
    </location>
</feature>
<proteinExistence type="predicted"/>
<protein>
    <recommendedName>
        <fullName evidence="2">Glycine-rich domain-containing protein</fullName>
    </recommendedName>
</protein>
<organism evidence="3">
    <name type="scientific">marine sediment metagenome</name>
    <dbReference type="NCBI Taxonomy" id="412755"/>
    <lineage>
        <taxon>unclassified sequences</taxon>
        <taxon>metagenomes</taxon>
        <taxon>ecological metagenomes</taxon>
    </lineage>
</organism>
<feature type="region of interest" description="Disordered" evidence="1">
    <location>
        <begin position="238"/>
        <end position="265"/>
    </location>
</feature>
<gene>
    <name evidence="3" type="ORF">S01H1_44690</name>
</gene>
<comment type="caution">
    <text evidence="3">The sequence shown here is derived from an EMBL/GenBank/DDBJ whole genome shotgun (WGS) entry which is preliminary data.</text>
</comment>
<evidence type="ECO:0000313" key="3">
    <source>
        <dbReference type="EMBL" id="GAG09418.1"/>
    </source>
</evidence>
<feature type="non-terminal residue" evidence="3">
    <location>
        <position position="1"/>
    </location>
</feature>
<reference evidence="3" key="1">
    <citation type="journal article" date="2014" name="Front. Microbiol.">
        <title>High frequency of phylogenetically diverse reductive dehalogenase-homologous genes in deep subseafloor sedimentary metagenomes.</title>
        <authorList>
            <person name="Kawai M."/>
            <person name="Futagami T."/>
            <person name="Toyoda A."/>
            <person name="Takaki Y."/>
            <person name="Nishi S."/>
            <person name="Hori S."/>
            <person name="Arai W."/>
            <person name="Tsubouchi T."/>
            <person name="Morono Y."/>
            <person name="Uchiyama I."/>
            <person name="Ito T."/>
            <person name="Fujiyama A."/>
            <person name="Inagaki F."/>
            <person name="Takami H."/>
        </authorList>
    </citation>
    <scope>NUCLEOTIDE SEQUENCE</scope>
    <source>
        <strain evidence="3">Expedition CK06-06</strain>
    </source>
</reference>
<feature type="compositionally biased region" description="Low complexity" evidence="1">
    <location>
        <begin position="238"/>
        <end position="253"/>
    </location>
</feature>
<accession>X0VA97</accession>
<feature type="domain" description="Glycine-rich" evidence="2">
    <location>
        <begin position="122"/>
        <end position="263"/>
    </location>
</feature>
<evidence type="ECO:0000259" key="2">
    <source>
        <dbReference type="Pfam" id="PF21722"/>
    </source>
</evidence>
<dbReference type="InterPro" id="IPR049304">
    <property type="entry name" value="Gly_rich_dom"/>
</dbReference>
<evidence type="ECO:0000256" key="1">
    <source>
        <dbReference type="SAM" id="MobiDB-lite"/>
    </source>
</evidence>
<sequence>GKVLTSDSDGNATWEDAGGSTLKGTSKTANYTLVAGDNSYMISCTNSFTLSFTAAATLGDGWFCYVKNAGTGEITLDPDGAEEIDSLTTYKMYPGEVRMISCDGTKFTSVVLNSFFTTFATTGTFTKPPGYKDFSIDLIGGGGSGSGATQFQGTAGGGSSRKQQNITVDAVGTTETITIAAGGTGGVPGAVGTAGGTTTFGSLFSVYGGGKGCIATGGASGGAGGGANSVGGDGSVGAVSTGGSPVPNLTTTLGTGGDNIGSGGA</sequence>